<dbReference type="InterPro" id="IPR050317">
    <property type="entry name" value="Plant_Fungal_Acyltransferase"/>
</dbReference>
<dbReference type="PANTHER" id="PTHR31642:SF13">
    <property type="entry name" value="AGMATINE HYDROXYCINNAMOYLTRANSFERASE 1"/>
    <property type="match status" value="1"/>
</dbReference>
<comment type="caution">
    <text evidence="4">The sequence shown here is derived from an EMBL/GenBank/DDBJ whole genome shotgun (WGS) entry which is preliminary data.</text>
</comment>
<dbReference type="PANTHER" id="PTHR31642">
    <property type="entry name" value="TRICHOTHECENE 3-O-ACETYLTRANSFERASE"/>
    <property type="match status" value="1"/>
</dbReference>
<keyword evidence="5" id="KW-1185">Reference proteome</keyword>
<name>A0A843V946_COLES</name>
<dbReference type="InterPro" id="IPR023213">
    <property type="entry name" value="CAT-like_dom_sf"/>
</dbReference>
<dbReference type="Proteomes" id="UP000652761">
    <property type="component" value="Unassembled WGS sequence"/>
</dbReference>
<evidence type="ECO:0000256" key="3">
    <source>
        <dbReference type="ARBA" id="ARBA00023315"/>
    </source>
</evidence>
<dbReference type="Pfam" id="PF02458">
    <property type="entry name" value="Transferase"/>
    <property type="match status" value="1"/>
</dbReference>
<evidence type="ECO:0000313" key="4">
    <source>
        <dbReference type="EMBL" id="MQL92901.1"/>
    </source>
</evidence>
<comment type="similarity">
    <text evidence="1">Belongs to the plant acyltransferase family.</text>
</comment>
<evidence type="ECO:0000313" key="5">
    <source>
        <dbReference type="Proteomes" id="UP000652761"/>
    </source>
</evidence>
<dbReference type="Gene3D" id="3.30.559.10">
    <property type="entry name" value="Chloramphenicol acetyltransferase-like domain"/>
    <property type="match status" value="2"/>
</dbReference>
<sequence length="457" mass="50302">MKVKKESSRLVKPCYHGIPPPTTLVVPLSVFDTVNFDIHVAVIYVYRSPVPPNSKVEKGLSMALSEYREWAGRLGSDANGRPAILLNDRGVRFIEASVDCALEKVMPLWPSPAMLSLHPSVKGPDELVQVQLTRFACGSLVMGFTTHHMVADGHATSNFMVAWGKATRGLPMDPLPLHGRSEFFVPRNPPKVEFEHRGVEFQMEKPLLPIGAKVGEGEEDKGVVALEDVEDVIVHRAHFSVDFLTKLKATVATGNIGGKASGSTGRPHSTFQCLLAHLWRVTTRARELEPQETTQVRIAVNGRSRLRPPVPEQFFGNLVLWAFPRARVRDLLAQPLAYATKLIRDAVARVDDGYFRSFVDYASSGSVEAEGLESTAETTDLVLSPNLEVDSWLGFPFYELDFGGGGPFLFMPGYLPVEGAVVLLRSFIGDGSIDAYVPLFRRNLPTFKTLCYAALDA</sequence>
<protein>
    <submittedName>
        <fullName evidence="4">Uncharacterized protein</fullName>
    </submittedName>
</protein>
<evidence type="ECO:0000256" key="1">
    <source>
        <dbReference type="ARBA" id="ARBA00009861"/>
    </source>
</evidence>
<evidence type="ECO:0000256" key="2">
    <source>
        <dbReference type="ARBA" id="ARBA00022679"/>
    </source>
</evidence>
<organism evidence="4 5">
    <name type="scientific">Colocasia esculenta</name>
    <name type="common">Wild taro</name>
    <name type="synonym">Arum esculentum</name>
    <dbReference type="NCBI Taxonomy" id="4460"/>
    <lineage>
        <taxon>Eukaryota</taxon>
        <taxon>Viridiplantae</taxon>
        <taxon>Streptophyta</taxon>
        <taxon>Embryophyta</taxon>
        <taxon>Tracheophyta</taxon>
        <taxon>Spermatophyta</taxon>
        <taxon>Magnoliopsida</taxon>
        <taxon>Liliopsida</taxon>
        <taxon>Araceae</taxon>
        <taxon>Aroideae</taxon>
        <taxon>Colocasieae</taxon>
        <taxon>Colocasia</taxon>
    </lineage>
</organism>
<proteinExistence type="inferred from homology"/>
<keyword evidence="3" id="KW-0012">Acyltransferase</keyword>
<dbReference type="EMBL" id="NMUH01001498">
    <property type="protein sequence ID" value="MQL92901.1"/>
    <property type="molecule type" value="Genomic_DNA"/>
</dbReference>
<gene>
    <name evidence="4" type="ORF">Taro_025534</name>
</gene>
<dbReference type="OrthoDB" id="671439at2759"/>
<dbReference type="GO" id="GO:0016747">
    <property type="term" value="F:acyltransferase activity, transferring groups other than amino-acyl groups"/>
    <property type="evidence" value="ECO:0007669"/>
    <property type="project" value="UniProtKB-ARBA"/>
</dbReference>
<reference evidence="4" key="1">
    <citation type="submission" date="2017-07" db="EMBL/GenBank/DDBJ databases">
        <title>Taro Niue Genome Assembly and Annotation.</title>
        <authorList>
            <person name="Atibalentja N."/>
            <person name="Keating K."/>
            <person name="Fields C.J."/>
        </authorList>
    </citation>
    <scope>NUCLEOTIDE SEQUENCE</scope>
    <source>
        <strain evidence="4">Niue_2</strain>
        <tissue evidence="4">Leaf</tissue>
    </source>
</reference>
<keyword evidence="2" id="KW-0808">Transferase</keyword>
<dbReference type="AlphaFoldDB" id="A0A843V946"/>
<accession>A0A843V946</accession>
<dbReference type="FunFam" id="3.30.559.10:FF:000008">
    <property type="entry name" value="Tryptamine hydroxycinnamoyl transferase"/>
    <property type="match status" value="1"/>
</dbReference>